<gene>
    <name evidence="3" type="ORF">NCTC10283_01624</name>
</gene>
<name>A0A376BT12_9NEIS</name>
<proteinExistence type="predicted"/>
<dbReference type="Proteomes" id="UP000254209">
    <property type="component" value="Unassembled WGS sequence"/>
</dbReference>
<dbReference type="InterPro" id="IPR001296">
    <property type="entry name" value="Glyco_trans_1"/>
</dbReference>
<dbReference type="Pfam" id="PF00534">
    <property type="entry name" value="Glycos_transf_1"/>
    <property type="match status" value="1"/>
</dbReference>
<evidence type="ECO:0000313" key="3">
    <source>
        <dbReference type="EMBL" id="SSY80070.1"/>
    </source>
</evidence>
<dbReference type="Gene3D" id="3.40.50.2000">
    <property type="entry name" value="Glycogen Phosphorylase B"/>
    <property type="match status" value="2"/>
</dbReference>
<feature type="domain" description="Glycosyl transferase family 1" evidence="2">
    <location>
        <begin position="211"/>
        <end position="359"/>
    </location>
</feature>
<dbReference type="RefSeq" id="WP_034295213.1">
    <property type="nucleotide sequence ID" value="NZ_CP091519.2"/>
</dbReference>
<dbReference type="OrthoDB" id="9787293at2"/>
<reference evidence="3 4" key="1">
    <citation type="submission" date="2018-06" db="EMBL/GenBank/DDBJ databases">
        <authorList>
            <consortium name="Pathogen Informatics"/>
            <person name="Doyle S."/>
        </authorList>
    </citation>
    <scope>NUCLEOTIDE SEQUENCE [LARGE SCALE GENOMIC DNA]</scope>
    <source>
        <strain evidence="3 4">NCTC10283</strain>
    </source>
</reference>
<organism evidence="3 4">
    <name type="scientific">Alysiella crassa</name>
    <dbReference type="NCBI Taxonomy" id="153491"/>
    <lineage>
        <taxon>Bacteria</taxon>
        <taxon>Pseudomonadati</taxon>
        <taxon>Pseudomonadota</taxon>
        <taxon>Betaproteobacteria</taxon>
        <taxon>Neisseriales</taxon>
        <taxon>Neisseriaceae</taxon>
        <taxon>Alysiella</taxon>
    </lineage>
</organism>
<dbReference type="CDD" id="cd03794">
    <property type="entry name" value="GT4_WbuB-like"/>
    <property type="match status" value="1"/>
</dbReference>
<dbReference type="SUPFAM" id="SSF53756">
    <property type="entry name" value="UDP-Glycosyltransferase/glycogen phosphorylase"/>
    <property type="match status" value="1"/>
</dbReference>
<dbReference type="GO" id="GO:0016757">
    <property type="term" value="F:glycosyltransferase activity"/>
    <property type="evidence" value="ECO:0007669"/>
    <property type="project" value="InterPro"/>
</dbReference>
<evidence type="ECO:0000256" key="1">
    <source>
        <dbReference type="ARBA" id="ARBA00022679"/>
    </source>
</evidence>
<keyword evidence="4" id="KW-1185">Reference proteome</keyword>
<dbReference type="EMBL" id="UFSO01000003">
    <property type="protein sequence ID" value="SSY80070.1"/>
    <property type="molecule type" value="Genomic_DNA"/>
</dbReference>
<dbReference type="PANTHER" id="PTHR46401:SF2">
    <property type="entry name" value="GLYCOSYLTRANSFERASE WBBK-RELATED"/>
    <property type="match status" value="1"/>
</dbReference>
<keyword evidence="1 3" id="KW-0808">Transferase</keyword>
<dbReference type="STRING" id="1120980.GCA_000745955_02330"/>
<dbReference type="PANTHER" id="PTHR46401">
    <property type="entry name" value="GLYCOSYLTRANSFERASE WBBK-RELATED"/>
    <property type="match status" value="1"/>
</dbReference>
<protein>
    <submittedName>
        <fullName evidence="3">Putative glycosyl transferase</fullName>
    </submittedName>
</protein>
<evidence type="ECO:0000313" key="4">
    <source>
        <dbReference type="Proteomes" id="UP000254209"/>
    </source>
</evidence>
<sequence length="391" mass="45097">MQKKVFLISEYYRAEQNTTGYLLEKLCSALENDSEIDLTLLVKEDLSFSKQQNAFYVKAGEKNKSSLLKRLIYELRLSFGFLRQSWKYIQKDHIVFTGTTPIFLLPIVVILKKIIGFQWILLVHDVFPENLVPAQIVKPNNIWYKILKQIFDYIYGQAEKVIVIGKDMQDLVYSKTKKNNIDIVQNWIDASDIAIQEKSNNSILQEIGWANSQEIIFYYFGNIGRMQGIDIILNAITKMKYSSQAKFIFIGTGAYIKNLQDKIKYMNNPNIIYYGYVSQANRSDGLNAGDIALVTLTDGMLGLGVPSKSYFTMAANKPIFAIMDNNSEIIDMIKQHNIGWYADNNEENIAQKLDLIIEKFNEYQLNSPREILEKFYSEKELIGKVINIIKK</sequence>
<dbReference type="AlphaFoldDB" id="A0A376BT12"/>
<evidence type="ECO:0000259" key="2">
    <source>
        <dbReference type="Pfam" id="PF00534"/>
    </source>
</evidence>
<accession>A0A376BT12</accession>